<feature type="compositionally biased region" description="Basic and acidic residues" evidence="1">
    <location>
        <begin position="20"/>
        <end position="31"/>
    </location>
</feature>
<dbReference type="SUPFAM" id="SSF56112">
    <property type="entry name" value="Protein kinase-like (PK-like)"/>
    <property type="match status" value="1"/>
</dbReference>
<keyword evidence="4" id="KW-1185">Reference proteome</keyword>
<dbReference type="OMA" id="WNARYLP"/>
<evidence type="ECO:0000256" key="1">
    <source>
        <dbReference type="SAM" id="MobiDB-lite"/>
    </source>
</evidence>
<dbReference type="AlphaFoldDB" id="A0A1V6XZ51"/>
<feature type="region of interest" description="Disordered" evidence="1">
    <location>
        <begin position="1"/>
        <end position="31"/>
    </location>
</feature>
<dbReference type="EMBL" id="MOOB01000046">
    <property type="protein sequence ID" value="OQE80417.1"/>
    <property type="molecule type" value="Genomic_DNA"/>
</dbReference>
<evidence type="ECO:0000259" key="2">
    <source>
        <dbReference type="Pfam" id="PF01636"/>
    </source>
</evidence>
<feature type="domain" description="Aminoglycoside phosphotransferase" evidence="2">
    <location>
        <begin position="53"/>
        <end position="121"/>
    </location>
</feature>
<dbReference type="Proteomes" id="UP000191691">
    <property type="component" value="Unassembled WGS sequence"/>
</dbReference>
<evidence type="ECO:0000313" key="4">
    <source>
        <dbReference type="Proteomes" id="UP000191691"/>
    </source>
</evidence>
<gene>
    <name evidence="3" type="ORF">PENNAL_c0046G01270</name>
</gene>
<dbReference type="InterPro" id="IPR002575">
    <property type="entry name" value="Aminoglycoside_PTrfase"/>
</dbReference>
<accession>A0A1V6XZ51</accession>
<protein>
    <recommendedName>
        <fullName evidence="2">Aminoglycoside phosphotransferase domain-containing protein</fullName>
    </recommendedName>
</protein>
<proteinExistence type="predicted"/>
<comment type="caution">
    <text evidence="3">The sequence shown here is derived from an EMBL/GenBank/DDBJ whole genome shotgun (WGS) entry which is preliminary data.</text>
</comment>
<sequence>MTYVNDNNEQRGNGTIPGPAHHDVAPQHGEQDSYIGSFGKQPLTEAFLKFHPDLAGPFQVANAVRQFQDARGIEINSDVPNVFTHNALVPPNTLLSPGPNPKVAAIIDFGQAGWYPAYWEYCKGRRVRVDQEHFDNAAQEEWYAKYLPMILDLVDDKGFYHPWLWFVFSKGI</sequence>
<feature type="compositionally biased region" description="Polar residues" evidence="1">
    <location>
        <begin position="1"/>
        <end position="13"/>
    </location>
</feature>
<dbReference type="Pfam" id="PF01636">
    <property type="entry name" value="APH"/>
    <property type="match status" value="1"/>
</dbReference>
<name>A0A1V6XZ51_PENNA</name>
<reference evidence="4" key="1">
    <citation type="journal article" date="2017" name="Nat. Microbiol.">
        <title>Global analysis of biosynthetic gene clusters reveals vast potential of secondary metabolite production in Penicillium species.</title>
        <authorList>
            <person name="Nielsen J.C."/>
            <person name="Grijseels S."/>
            <person name="Prigent S."/>
            <person name="Ji B."/>
            <person name="Dainat J."/>
            <person name="Nielsen K.F."/>
            <person name="Frisvad J.C."/>
            <person name="Workman M."/>
            <person name="Nielsen J."/>
        </authorList>
    </citation>
    <scope>NUCLEOTIDE SEQUENCE [LARGE SCALE GENOMIC DNA]</scope>
    <source>
        <strain evidence="4">IBT 13039</strain>
    </source>
</reference>
<dbReference type="InterPro" id="IPR011009">
    <property type="entry name" value="Kinase-like_dom_sf"/>
</dbReference>
<evidence type="ECO:0000313" key="3">
    <source>
        <dbReference type="EMBL" id="OQE80417.1"/>
    </source>
</evidence>
<organism evidence="3 4">
    <name type="scientific">Penicillium nalgiovense</name>
    <dbReference type="NCBI Taxonomy" id="60175"/>
    <lineage>
        <taxon>Eukaryota</taxon>
        <taxon>Fungi</taxon>
        <taxon>Dikarya</taxon>
        <taxon>Ascomycota</taxon>
        <taxon>Pezizomycotina</taxon>
        <taxon>Eurotiomycetes</taxon>
        <taxon>Eurotiomycetidae</taxon>
        <taxon>Eurotiales</taxon>
        <taxon>Aspergillaceae</taxon>
        <taxon>Penicillium</taxon>
    </lineage>
</organism>